<evidence type="ECO:0000313" key="2">
    <source>
        <dbReference type="Proteomes" id="UP000824120"/>
    </source>
</evidence>
<comment type="caution">
    <text evidence="1">The sequence shown here is derived from an EMBL/GenBank/DDBJ whole genome shotgun (WGS) entry which is preliminary data.</text>
</comment>
<protein>
    <submittedName>
        <fullName evidence="1">Uncharacterized protein</fullName>
    </submittedName>
</protein>
<sequence>MREIPHSAHPAPDVIQSWSFLACGQNFPTMHLPSTLSSDTTELPGMTILQLSNTDDSLLWKPRSNGVVSVSSCYKDLTKWVMPRSTGDLLRCCTESESGIKSYYGGLLDQHAYHGLFGPRETEYFLKTMLTPFSRKRPIENPVPASQNATRAAPLLSKQLVKVKAILELEAELAATPALIEL</sequence>
<organism evidence="1 2">
    <name type="scientific">Solanum commersonii</name>
    <name type="common">Commerson's wild potato</name>
    <name type="synonym">Commerson's nightshade</name>
    <dbReference type="NCBI Taxonomy" id="4109"/>
    <lineage>
        <taxon>Eukaryota</taxon>
        <taxon>Viridiplantae</taxon>
        <taxon>Streptophyta</taxon>
        <taxon>Embryophyta</taxon>
        <taxon>Tracheophyta</taxon>
        <taxon>Spermatophyta</taxon>
        <taxon>Magnoliopsida</taxon>
        <taxon>eudicotyledons</taxon>
        <taxon>Gunneridae</taxon>
        <taxon>Pentapetalae</taxon>
        <taxon>asterids</taxon>
        <taxon>lamiids</taxon>
        <taxon>Solanales</taxon>
        <taxon>Solanaceae</taxon>
        <taxon>Solanoideae</taxon>
        <taxon>Solaneae</taxon>
        <taxon>Solanum</taxon>
    </lineage>
</organism>
<name>A0A9J5ZFH3_SOLCO</name>
<dbReference type="EMBL" id="JACXVP010000004">
    <property type="protein sequence ID" value="KAG5611402.1"/>
    <property type="molecule type" value="Genomic_DNA"/>
</dbReference>
<reference evidence="1 2" key="1">
    <citation type="submission" date="2020-09" db="EMBL/GenBank/DDBJ databases">
        <title>De no assembly of potato wild relative species, Solanum commersonii.</title>
        <authorList>
            <person name="Cho K."/>
        </authorList>
    </citation>
    <scope>NUCLEOTIDE SEQUENCE [LARGE SCALE GENOMIC DNA]</scope>
    <source>
        <strain evidence="1">LZ3.2</strain>
        <tissue evidence="1">Leaf</tissue>
    </source>
</reference>
<proteinExistence type="predicted"/>
<evidence type="ECO:0000313" key="1">
    <source>
        <dbReference type="EMBL" id="KAG5611402.1"/>
    </source>
</evidence>
<dbReference type="AlphaFoldDB" id="A0A9J5ZFH3"/>
<dbReference type="Proteomes" id="UP000824120">
    <property type="component" value="Chromosome 4"/>
</dbReference>
<accession>A0A9J5ZFH3</accession>
<keyword evidence="2" id="KW-1185">Reference proteome</keyword>
<gene>
    <name evidence="1" type="ORF">H5410_022683</name>
</gene>